<dbReference type="PROSITE" id="PS51683">
    <property type="entry name" value="SAM_OMT_II"/>
    <property type="match status" value="1"/>
</dbReference>
<dbReference type="SUPFAM" id="SSF46785">
    <property type="entry name" value="Winged helix' DNA-binding domain"/>
    <property type="match status" value="1"/>
</dbReference>
<dbReference type="GO" id="GO:0032259">
    <property type="term" value="P:methylation"/>
    <property type="evidence" value="ECO:0007669"/>
    <property type="project" value="UniProtKB-KW"/>
</dbReference>
<protein>
    <submittedName>
        <fullName evidence="6">Methyltransferase</fullName>
    </submittedName>
</protein>
<evidence type="ECO:0000313" key="7">
    <source>
        <dbReference type="Proteomes" id="UP001589568"/>
    </source>
</evidence>
<keyword evidence="3" id="KW-0949">S-adenosyl-L-methionine</keyword>
<dbReference type="InterPro" id="IPR016461">
    <property type="entry name" value="COMT-like"/>
</dbReference>
<dbReference type="Gene3D" id="3.40.50.150">
    <property type="entry name" value="Vaccinia Virus protein VP39"/>
    <property type="match status" value="1"/>
</dbReference>
<dbReference type="CDD" id="cd02440">
    <property type="entry name" value="AdoMet_MTases"/>
    <property type="match status" value="1"/>
</dbReference>
<comment type="caution">
    <text evidence="6">The sequence shown here is derived from an EMBL/GenBank/DDBJ whole genome shotgun (WGS) entry which is preliminary data.</text>
</comment>
<keyword evidence="1 6" id="KW-0489">Methyltransferase</keyword>
<name>A0ABV5NCH7_9ACTN</name>
<dbReference type="RefSeq" id="WP_345388409.1">
    <property type="nucleotide sequence ID" value="NZ_BAAAXS010000001.1"/>
</dbReference>
<dbReference type="PANTHER" id="PTHR43712:SF2">
    <property type="entry name" value="O-METHYLTRANSFERASE CICE"/>
    <property type="match status" value="1"/>
</dbReference>
<dbReference type="Pfam" id="PF08100">
    <property type="entry name" value="Dimerisation"/>
    <property type="match status" value="1"/>
</dbReference>
<feature type="domain" description="O-methyltransferase dimerisation" evidence="5">
    <location>
        <begin position="16"/>
        <end position="91"/>
    </location>
</feature>
<dbReference type="PIRSF" id="PIRSF005739">
    <property type="entry name" value="O-mtase"/>
    <property type="match status" value="1"/>
</dbReference>
<gene>
    <name evidence="6" type="ORF">ACFFR3_00695</name>
</gene>
<dbReference type="InterPro" id="IPR036388">
    <property type="entry name" value="WH-like_DNA-bd_sf"/>
</dbReference>
<feature type="domain" description="O-methyltransferase C-terminal" evidence="4">
    <location>
        <begin position="113"/>
        <end position="315"/>
    </location>
</feature>
<keyword evidence="2" id="KW-0808">Transferase</keyword>
<dbReference type="InterPro" id="IPR036390">
    <property type="entry name" value="WH_DNA-bd_sf"/>
</dbReference>
<dbReference type="InterPro" id="IPR029063">
    <property type="entry name" value="SAM-dependent_MTases_sf"/>
</dbReference>
<evidence type="ECO:0000256" key="2">
    <source>
        <dbReference type="ARBA" id="ARBA00022679"/>
    </source>
</evidence>
<evidence type="ECO:0000256" key="1">
    <source>
        <dbReference type="ARBA" id="ARBA00022603"/>
    </source>
</evidence>
<dbReference type="Gene3D" id="1.10.10.10">
    <property type="entry name" value="Winged helix-like DNA-binding domain superfamily/Winged helix DNA-binding domain"/>
    <property type="match status" value="1"/>
</dbReference>
<keyword evidence="7" id="KW-1185">Reference proteome</keyword>
<organism evidence="6 7">
    <name type="scientific">Nonomuraea salmonea</name>
    <dbReference type="NCBI Taxonomy" id="46181"/>
    <lineage>
        <taxon>Bacteria</taxon>
        <taxon>Bacillati</taxon>
        <taxon>Actinomycetota</taxon>
        <taxon>Actinomycetes</taxon>
        <taxon>Streptosporangiales</taxon>
        <taxon>Streptosporangiaceae</taxon>
        <taxon>Nonomuraea</taxon>
    </lineage>
</organism>
<evidence type="ECO:0000256" key="3">
    <source>
        <dbReference type="ARBA" id="ARBA00022691"/>
    </source>
</evidence>
<evidence type="ECO:0000259" key="5">
    <source>
        <dbReference type="Pfam" id="PF08100"/>
    </source>
</evidence>
<dbReference type="PANTHER" id="PTHR43712">
    <property type="entry name" value="PUTATIVE (AFU_ORTHOLOGUE AFUA_4G14580)-RELATED"/>
    <property type="match status" value="1"/>
</dbReference>
<evidence type="ECO:0000313" key="6">
    <source>
        <dbReference type="EMBL" id="MFB9467999.1"/>
    </source>
</evidence>
<reference evidence="6 7" key="1">
    <citation type="submission" date="2024-09" db="EMBL/GenBank/DDBJ databases">
        <authorList>
            <person name="Sun Q."/>
            <person name="Mori K."/>
        </authorList>
    </citation>
    <scope>NUCLEOTIDE SEQUENCE [LARGE SCALE GENOMIC DNA]</scope>
    <source>
        <strain evidence="6 7">JCM 3324</strain>
    </source>
</reference>
<dbReference type="GO" id="GO:0008168">
    <property type="term" value="F:methyltransferase activity"/>
    <property type="evidence" value="ECO:0007669"/>
    <property type="project" value="UniProtKB-KW"/>
</dbReference>
<dbReference type="EMBL" id="JBHMCF010000002">
    <property type="protein sequence ID" value="MFB9467999.1"/>
    <property type="molecule type" value="Genomic_DNA"/>
</dbReference>
<sequence>MTGIAPDVTTPTGLIRLCNAFCEAKALLTAVELDLFTVLHDNPATEEELRERLGLHGRGLRDFLHLLTALGLLERQGDGFRNAAGADQYLVREQPTYIGGFMRRTNDNLYPAWGKLSEALRTGEPQAKGDFQDVLRDPKILGRFIHMMDALTQVLGPQLIEAFDFSGHATLLDVGGCRGNLAGQITKAHPDLTGTVFDLPQMEPFFDEHMAGLGLTERMSFHGGDFFKDPLPRADVVVLGHVLHDYDEESRRFLVEKAGAAVKPGGALVIYDRMLDEGPALIENLVISLDMMLVTEGGSEYPVEEVRQHAAAAGFTALEHRPLGDFDTLLVCRRG</sequence>
<proteinExistence type="predicted"/>
<accession>A0ABV5NCH7</accession>
<dbReference type="InterPro" id="IPR012967">
    <property type="entry name" value="COMT_dimerisation"/>
</dbReference>
<evidence type="ECO:0000259" key="4">
    <source>
        <dbReference type="Pfam" id="PF00891"/>
    </source>
</evidence>
<dbReference type="Proteomes" id="UP001589568">
    <property type="component" value="Unassembled WGS sequence"/>
</dbReference>
<dbReference type="Pfam" id="PF00891">
    <property type="entry name" value="Methyltransf_2"/>
    <property type="match status" value="1"/>
</dbReference>
<dbReference type="InterPro" id="IPR001077">
    <property type="entry name" value="COMT_C"/>
</dbReference>
<dbReference type="SUPFAM" id="SSF53335">
    <property type="entry name" value="S-adenosyl-L-methionine-dependent methyltransferases"/>
    <property type="match status" value="1"/>
</dbReference>